<proteinExistence type="predicted"/>
<evidence type="ECO:0000313" key="1">
    <source>
        <dbReference type="Proteomes" id="UP000095282"/>
    </source>
</evidence>
<dbReference type="Proteomes" id="UP000095282">
    <property type="component" value="Unplaced"/>
</dbReference>
<accession>A0A1I7UEK0</accession>
<reference evidence="2" key="1">
    <citation type="submission" date="2016-11" db="UniProtKB">
        <authorList>
            <consortium name="WormBaseParasite"/>
        </authorList>
    </citation>
    <scope>IDENTIFICATION</scope>
</reference>
<dbReference type="AlphaFoldDB" id="A0A1I7UEK0"/>
<name>A0A1I7UEK0_9PELO</name>
<sequence>MKEKKKEEEEHSLNEEAVEQLCLLSENGGRRGETTRQTESNPFVNVVSVSHMILLIRDYSVDLGANANPCVILTSVTVYLALKELE</sequence>
<dbReference type="WBParaSite" id="Csp11.Scaffold629.g8529.t1">
    <property type="protein sequence ID" value="Csp11.Scaffold629.g8529.t1"/>
    <property type="gene ID" value="Csp11.Scaffold629.g8529"/>
</dbReference>
<organism evidence="1 2">
    <name type="scientific">Caenorhabditis tropicalis</name>
    <dbReference type="NCBI Taxonomy" id="1561998"/>
    <lineage>
        <taxon>Eukaryota</taxon>
        <taxon>Metazoa</taxon>
        <taxon>Ecdysozoa</taxon>
        <taxon>Nematoda</taxon>
        <taxon>Chromadorea</taxon>
        <taxon>Rhabditida</taxon>
        <taxon>Rhabditina</taxon>
        <taxon>Rhabditomorpha</taxon>
        <taxon>Rhabditoidea</taxon>
        <taxon>Rhabditidae</taxon>
        <taxon>Peloderinae</taxon>
        <taxon>Caenorhabditis</taxon>
    </lineage>
</organism>
<protein>
    <submittedName>
        <fullName evidence="2">GMC_oxred_C domain-containing protein</fullName>
    </submittedName>
</protein>
<evidence type="ECO:0000313" key="2">
    <source>
        <dbReference type="WBParaSite" id="Csp11.Scaffold629.g8529.t1"/>
    </source>
</evidence>
<keyword evidence="1" id="KW-1185">Reference proteome</keyword>